<keyword evidence="2" id="KW-0472">Membrane</keyword>
<dbReference type="OrthoDB" id="10621506at2759"/>
<feature type="transmembrane region" description="Helical" evidence="2">
    <location>
        <begin position="74"/>
        <end position="97"/>
    </location>
</feature>
<name>A0A9J6GEK5_HAELO</name>
<evidence type="ECO:0000313" key="4">
    <source>
        <dbReference type="Proteomes" id="UP000821853"/>
    </source>
</evidence>
<gene>
    <name evidence="3" type="ORF">HPB48_009259</name>
</gene>
<dbReference type="AlphaFoldDB" id="A0A9J6GEK5"/>
<feature type="compositionally biased region" description="Basic residues" evidence="1">
    <location>
        <begin position="461"/>
        <end position="488"/>
    </location>
</feature>
<keyword evidence="2" id="KW-0812">Transmembrane</keyword>
<evidence type="ECO:0000256" key="1">
    <source>
        <dbReference type="SAM" id="MobiDB-lite"/>
    </source>
</evidence>
<dbReference type="VEuPathDB" id="VectorBase:HLOH_058354"/>
<comment type="caution">
    <text evidence="3">The sequence shown here is derived from an EMBL/GenBank/DDBJ whole genome shotgun (WGS) entry which is preliminary data.</text>
</comment>
<dbReference type="EMBL" id="JABSTR010000006">
    <property type="protein sequence ID" value="KAH9373861.1"/>
    <property type="molecule type" value="Genomic_DNA"/>
</dbReference>
<feature type="region of interest" description="Disordered" evidence="1">
    <location>
        <begin position="461"/>
        <end position="515"/>
    </location>
</feature>
<evidence type="ECO:0000313" key="3">
    <source>
        <dbReference type="EMBL" id="KAH9373861.1"/>
    </source>
</evidence>
<feature type="transmembrane region" description="Helical" evidence="2">
    <location>
        <begin position="259"/>
        <end position="280"/>
    </location>
</feature>
<sequence>MAAKAESTADLAVLDLEYTEGGSSPWFIDKGRQFVSELTGPPENANLFGELARDGSLGALVNFLDEDQPSVSKVSLVCYIILGFVLVAVFVILPLAACLCRRQMANIGLLIWLICELIFLVAAAILVLCLMSLISTWSALDDGLRNKAPLAYKWALALMHNYTRVATLQLKQVAPNSAATLDKAGYATLDSIQWLRGNITAWESTFSGYANLTEMVTGPLSFLRMVLLGIGVAVALAAALFACGAWSRRQKALAKGKRSPVFVALINLAGAIVLFSYVALTLPMVARWLPVCVLTDTYVCTPYREGNFKVLDDGVARLWPVSERPDPFCRLVPSQVISNCAAKNKSGIGSLAFCSAPKRNAVPGRFYVLEQQASSNDTPSNDTTGNGTAAVFKVRAGDCFYPYKVIDTEMTSVCPLCSDELVGHWAAMLISAVFGLMGAMAVGAIAVIFLAIPAKKAKLPKRKRRVIRRLRPKKGKKKGKKGKGKRSPARTPPKERTPPPQPPESPKPAPSPVQTPLSIELQVPVPVPVPLPVVERPLRRLRRSTRSLPPPFMTPPALAMAPPSHCPMASSSPCIPLAWMPPPMPGCLCVYGAAGSAMGCSPAMHSSHTKSRSRASRLSYTLPPTALSVVPSPRVITGTSCGSTGSVTENSPVVHSRPSRMTYRPTSSRL</sequence>
<reference evidence="3 4" key="1">
    <citation type="journal article" date="2020" name="Cell">
        <title>Large-Scale Comparative Analyses of Tick Genomes Elucidate Their Genetic Diversity and Vector Capacities.</title>
        <authorList>
            <consortium name="Tick Genome and Microbiome Consortium (TIGMIC)"/>
            <person name="Jia N."/>
            <person name="Wang J."/>
            <person name="Shi W."/>
            <person name="Du L."/>
            <person name="Sun Y."/>
            <person name="Zhan W."/>
            <person name="Jiang J.F."/>
            <person name="Wang Q."/>
            <person name="Zhang B."/>
            <person name="Ji P."/>
            <person name="Bell-Sakyi L."/>
            <person name="Cui X.M."/>
            <person name="Yuan T.T."/>
            <person name="Jiang B.G."/>
            <person name="Yang W.F."/>
            <person name="Lam T.T."/>
            <person name="Chang Q.C."/>
            <person name="Ding S.J."/>
            <person name="Wang X.J."/>
            <person name="Zhu J.G."/>
            <person name="Ruan X.D."/>
            <person name="Zhao L."/>
            <person name="Wei J.T."/>
            <person name="Ye R.Z."/>
            <person name="Que T.C."/>
            <person name="Du C.H."/>
            <person name="Zhou Y.H."/>
            <person name="Cheng J.X."/>
            <person name="Dai P.F."/>
            <person name="Guo W.B."/>
            <person name="Han X.H."/>
            <person name="Huang E.J."/>
            <person name="Li L.F."/>
            <person name="Wei W."/>
            <person name="Gao Y.C."/>
            <person name="Liu J.Z."/>
            <person name="Shao H.Z."/>
            <person name="Wang X."/>
            <person name="Wang C.C."/>
            <person name="Yang T.C."/>
            <person name="Huo Q.B."/>
            <person name="Li W."/>
            <person name="Chen H.Y."/>
            <person name="Chen S.E."/>
            <person name="Zhou L.G."/>
            <person name="Ni X.B."/>
            <person name="Tian J.H."/>
            <person name="Sheng Y."/>
            <person name="Liu T."/>
            <person name="Pan Y.S."/>
            <person name="Xia L.Y."/>
            <person name="Li J."/>
            <person name="Zhao F."/>
            <person name="Cao W.C."/>
        </authorList>
    </citation>
    <scope>NUCLEOTIDE SEQUENCE [LARGE SCALE GENOMIC DNA]</scope>
    <source>
        <strain evidence="3">HaeL-2018</strain>
    </source>
</reference>
<feature type="region of interest" description="Disordered" evidence="1">
    <location>
        <begin position="639"/>
        <end position="670"/>
    </location>
</feature>
<feature type="compositionally biased region" description="Pro residues" evidence="1">
    <location>
        <begin position="498"/>
        <end position="513"/>
    </location>
</feature>
<keyword evidence="4" id="KW-1185">Reference proteome</keyword>
<organism evidence="3 4">
    <name type="scientific">Haemaphysalis longicornis</name>
    <name type="common">Bush tick</name>
    <dbReference type="NCBI Taxonomy" id="44386"/>
    <lineage>
        <taxon>Eukaryota</taxon>
        <taxon>Metazoa</taxon>
        <taxon>Ecdysozoa</taxon>
        <taxon>Arthropoda</taxon>
        <taxon>Chelicerata</taxon>
        <taxon>Arachnida</taxon>
        <taxon>Acari</taxon>
        <taxon>Parasitiformes</taxon>
        <taxon>Ixodida</taxon>
        <taxon>Ixodoidea</taxon>
        <taxon>Ixodidae</taxon>
        <taxon>Haemaphysalinae</taxon>
        <taxon>Haemaphysalis</taxon>
    </lineage>
</organism>
<protein>
    <submittedName>
        <fullName evidence="3">Uncharacterized protein</fullName>
    </submittedName>
</protein>
<feature type="transmembrane region" description="Helical" evidence="2">
    <location>
        <begin position="425"/>
        <end position="454"/>
    </location>
</feature>
<accession>A0A9J6GEK5</accession>
<feature type="transmembrane region" description="Helical" evidence="2">
    <location>
        <begin position="222"/>
        <end position="247"/>
    </location>
</feature>
<feature type="transmembrane region" description="Helical" evidence="2">
    <location>
        <begin position="109"/>
        <end position="134"/>
    </location>
</feature>
<dbReference type="Proteomes" id="UP000821853">
    <property type="component" value="Chromosome 4"/>
</dbReference>
<keyword evidence="2" id="KW-1133">Transmembrane helix</keyword>
<proteinExistence type="predicted"/>
<evidence type="ECO:0000256" key="2">
    <source>
        <dbReference type="SAM" id="Phobius"/>
    </source>
</evidence>